<protein>
    <submittedName>
        <fullName evidence="2">Uncharacterized protein</fullName>
    </submittedName>
</protein>
<sequence length="101" mass="11365">MLASLAPDSMCSRGGANGEKTAPLAREGRPIRTHPYGHRFIGSNIPVTYFTKIEAEINYVHYSDTTVAQPTDKCPTHLAWGDLTYIKRLNFYRQNGSLFIF</sequence>
<proteinExistence type="predicted"/>
<dbReference type="EMBL" id="BGPR01010972">
    <property type="protein sequence ID" value="GBN48955.1"/>
    <property type="molecule type" value="Genomic_DNA"/>
</dbReference>
<evidence type="ECO:0000313" key="3">
    <source>
        <dbReference type="Proteomes" id="UP000499080"/>
    </source>
</evidence>
<evidence type="ECO:0000313" key="2">
    <source>
        <dbReference type="EMBL" id="GBN48955.1"/>
    </source>
</evidence>
<name>A0A4Y2PAG4_ARAVE</name>
<accession>A0A4Y2PAG4</accession>
<feature type="region of interest" description="Disordered" evidence="1">
    <location>
        <begin position="1"/>
        <end position="32"/>
    </location>
</feature>
<evidence type="ECO:0000256" key="1">
    <source>
        <dbReference type="SAM" id="MobiDB-lite"/>
    </source>
</evidence>
<organism evidence="2 3">
    <name type="scientific">Araneus ventricosus</name>
    <name type="common">Orbweaver spider</name>
    <name type="synonym">Epeira ventricosa</name>
    <dbReference type="NCBI Taxonomy" id="182803"/>
    <lineage>
        <taxon>Eukaryota</taxon>
        <taxon>Metazoa</taxon>
        <taxon>Ecdysozoa</taxon>
        <taxon>Arthropoda</taxon>
        <taxon>Chelicerata</taxon>
        <taxon>Arachnida</taxon>
        <taxon>Araneae</taxon>
        <taxon>Araneomorphae</taxon>
        <taxon>Entelegynae</taxon>
        <taxon>Araneoidea</taxon>
        <taxon>Araneidae</taxon>
        <taxon>Araneus</taxon>
    </lineage>
</organism>
<comment type="caution">
    <text evidence="2">The sequence shown here is derived from an EMBL/GenBank/DDBJ whole genome shotgun (WGS) entry which is preliminary data.</text>
</comment>
<dbReference type="Proteomes" id="UP000499080">
    <property type="component" value="Unassembled WGS sequence"/>
</dbReference>
<keyword evidence="3" id="KW-1185">Reference proteome</keyword>
<gene>
    <name evidence="2" type="ORF">AVEN_236153_1</name>
</gene>
<reference evidence="2 3" key="1">
    <citation type="journal article" date="2019" name="Sci. Rep.">
        <title>Orb-weaving spider Araneus ventricosus genome elucidates the spidroin gene catalogue.</title>
        <authorList>
            <person name="Kono N."/>
            <person name="Nakamura H."/>
            <person name="Ohtoshi R."/>
            <person name="Moran D.A.P."/>
            <person name="Shinohara A."/>
            <person name="Yoshida Y."/>
            <person name="Fujiwara M."/>
            <person name="Mori M."/>
            <person name="Tomita M."/>
            <person name="Arakawa K."/>
        </authorList>
    </citation>
    <scope>NUCLEOTIDE SEQUENCE [LARGE SCALE GENOMIC DNA]</scope>
</reference>
<dbReference type="AlphaFoldDB" id="A0A4Y2PAG4"/>